<gene>
    <name evidence="1" type="ORF">MM415B03112_0012</name>
</gene>
<evidence type="ECO:0000313" key="1">
    <source>
        <dbReference type="EMBL" id="QJA86855.1"/>
    </source>
</evidence>
<dbReference type="EMBL" id="MT142663">
    <property type="protein sequence ID" value="QJA86855.1"/>
    <property type="molecule type" value="Genomic_DNA"/>
</dbReference>
<dbReference type="AlphaFoldDB" id="A0A6M3L096"/>
<reference evidence="1" key="1">
    <citation type="submission" date="2020-03" db="EMBL/GenBank/DDBJ databases">
        <title>The deep terrestrial virosphere.</title>
        <authorList>
            <person name="Holmfeldt K."/>
            <person name="Nilsson E."/>
            <person name="Simone D."/>
            <person name="Lopez-Fernandez M."/>
            <person name="Wu X."/>
            <person name="de Brujin I."/>
            <person name="Lundin D."/>
            <person name="Andersson A."/>
            <person name="Bertilsson S."/>
            <person name="Dopson M."/>
        </authorList>
    </citation>
    <scope>NUCLEOTIDE SEQUENCE</scope>
    <source>
        <strain evidence="1">MM415B03112</strain>
    </source>
</reference>
<name>A0A6M3L096_9ZZZZ</name>
<proteinExistence type="predicted"/>
<accession>A0A6M3L096</accession>
<organism evidence="1">
    <name type="scientific">viral metagenome</name>
    <dbReference type="NCBI Taxonomy" id="1070528"/>
    <lineage>
        <taxon>unclassified sequences</taxon>
        <taxon>metagenomes</taxon>
        <taxon>organismal metagenomes</taxon>
    </lineage>
</organism>
<sequence length="205" mass="23791">MKQPTIIKGYEISGRMNFTKDNRGAVRRGDKTVTRRVIKFLPPIADGFEWCFHKTIDGLWEVGAVDNGTGEGSLLGYFKCRYQPGKYYLMTEPLRYGCDIIYDDTGEDVYSNTTKERPLWRWPRNILTARYMPYEAGRTVLKCEDVRAERLWEITTEDCVEEGTPTDGNLPVPEDFAKLWDSINGKKYPWAQNPWVFRVHFKVAA</sequence>
<protein>
    <submittedName>
        <fullName evidence="1">Uncharacterized protein</fullName>
    </submittedName>
</protein>